<evidence type="ECO:0008006" key="2">
    <source>
        <dbReference type="Google" id="ProtNLM"/>
    </source>
</evidence>
<reference evidence="1" key="1">
    <citation type="journal article" date="2020" name="Nature">
        <title>Giant virus diversity and host interactions through global metagenomics.</title>
        <authorList>
            <person name="Schulz F."/>
            <person name="Roux S."/>
            <person name="Paez-Espino D."/>
            <person name="Jungbluth S."/>
            <person name="Walsh D.A."/>
            <person name="Denef V.J."/>
            <person name="McMahon K.D."/>
            <person name="Konstantinidis K.T."/>
            <person name="Eloe-Fadrosh E.A."/>
            <person name="Kyrpides N.C."/>
            <person name="Woyke T."/>
        </authorList>
    </citation>
    <scope>NUCLEOTIDE SEQUENCE</scope>
    <source>
        <strain evidence="1">GVMAG-M-3300023184-17</strain>
    </source>
</reference>
<dbReference type="EMBL" id="MN740042">
    <property type="protein sequence ID" value="QHT85545.1"/>
    <property type="molecule type" value="Genomic_DNA"/>
</dbReference>
<dbReference type="AlphaFoldDB" id="A0A6C0HZH1"/>
<protein>
    <recommendedName>
        <fullName evidence="2">GP-PDE domain-containing protein</fullName>
    </recommendedName>
</protein>
<name>A0A6C0HZH1_9ZZZZ</name>
<organism evidence="1">
    <name type="scientific">viral metagenome</name>
    <dbReference type="NCBI Taxonomy" id="1070528"/>
    <lineage>
        <taxon>unclassified sequences</taxon>
        <taxon>metagenomes</taxon>
        <taxon>organismal metagenomes</taxon>
    </lineage>
</organism>
<proteinExistence type="predicted"/>
<sequence length="146" mass="17358">MKFIAHRGNLDGPSKEENKPTYIEQSISLGYDCEIDVRYIDQKLYLGHDTPDYEIDLHFLLHHSKKVWIHCKNVEALDYLLPFDLNLFWHQEDHYTLTSKGFIWCYPGMNTTKRSIIVMPEWNDFRITEAYGVCSDFIHKLETDLK</sequence>
<evidence type="ECO:0000313" key="1">
    <source>
        <dbReference type="EMBL" id="QHT85545.1"/>
    </source>
</evidence>
<accession>A0A6C0HZH1</accession>